<gene>
    <name evidence="1" type="ORF">CQ12_40940</name>
</gene>
<evidence type="ECO:0000313" key="1">
    <source>
        <dbReference type="EMBL" id="KRR07021.1"/>
    </source>
</evidence>
<dbReference type="EMBL" id="LLXZ01000106">
    <property type="protein sequence ID" value="KRR07021.1"/>
    <property type="molecule type" value="Genomic_DNA"/>
</dbReference>
<dbReference type="OrthoDB" id="29815at2"/>
<dbReference type="Proteomes" id="UP000050863">
    <property type="component" value="Unassembled WGS sequence"/>
</dbReference>
<proteinExistence type="predicted"/>
<sequence length="88" mass="9863">MQIAMLGGYLGRTRDPPPGNIVVWHGLTKLQDVAFGITIGSMRCGQSKVGVHLCLKRLEKAKFCWPRMNPAQLNTSCFFPTAKPYQRK</sequence>
<evidence type="ECO:0000313" key="2">
    <source>
        <dbReference type="Proteomes" id="UP000050863"/>
    </source>
</evidence>
<dbReference type="InterPro" id="IPR014737">
    <property type="entry name" value="Transposase_Tn5-like_C"/>
</dbReference>
<keyword evidence="2" id="KW-1185">Reference proteome</keyword>
<comment type="caution">
    <text evidence="1">The sequence shown here is derived from an EMBL/GenBank/DDBJ whole genome shotgun (WGS) entry which is preliminary data.</text>
</comment>
<dbReference type="AlphaFoldDB" id="A0A0R3LMJ6"/>
<evidence type="ECO:0008006" key="3">
    <source>
        <dbReference type="Google" id="ProtNLM"/>
    </source>
</evidence>
<protein>
    <recommendedName>
        <fullName evidence="3">Transposase</fullName>
    </recommendedName>
</protein>
<name>A0A0R3LMJ6_9BRAD</name>
<reference evidence="1 2" key="1">
    <citation type="submission" date="2014-03" db="EMBL/GenBank/DDBJ databases">
        <title>Bradyrhizobium valentinum sp. nov., isolated from effective nodules of Lupinus mariae-josephae, a lupine endemic of basic-lime soils in Eastern Spain.</title>
        <authorList>
            <person name="Duran D."/>
            <person name="Rey L."/>
            <person name="Navarro A."/>
            <person name="Busquets A."/>
            <person name="Imperial J."/>
            <person name="Ruiz-Argueso T."/>
        </authorList>
    </citation>
    <scope>NUCLEOTIDE SEQUENCE [LARGE SCALE GENOMIC DNA]</scope>
    <source>
        <strain evidence="1 2">PAC68</strain>
    </source>
</reference>
<dbReference type="RefSeq" id="WP_057836570.1">
    <property type="nucleotide sequence ID" value="NZ_LLXZ01000106.1"/>
</dbReference>
<organism evidence="1 2">
    <name type="scientific">Bradyrhizobium jicamae</name>
    <dbReference type="NCBI Taxonomy" id="280332"/>
    <lineage>
        <taxon>Bacteria</taxon>
        <taxon>Pseudomonadati</taxon>
        <taxon>Pseudomonadota</taxon>
        <taxon>Alphaproteobacteria</taxon>
        <taxon>Hyphomicrobiales</taxon>
        <taxon>Nitrobacteraceae</taxon>
        <taxon>Bradyrhizobium</taxon>
    </lineage>
</organism>
<accession>A0A0R3LMJ6</accession>
<dbReference type="Gene3D" id="1.10.740.10">
    <property type="entry name" value="Transferase Inhibitor Protein From Tn5, Chain"/>
    <property type="match status" value="1"/>
</dbReference>